<dbReference type="Proteomes" id="UP001272987">
    <property type="component" value="Unassembled WGS sequence"/>
</dbReference>
<dbReference type="PANTHER" id="PTHR47691">
    <property type="entry name" value="REGULATOR-RELATED"/>
    <property type="match status" value="1"/>
</dbReference>
<dbReference type="SUPFAM" id="SSF48452">
    <property type="entry name" value="TPR-like"/>
    <property type="match status" value="1"/>
</dbReference>
<organism evidence="1 4">
    <name type="scientific">Streptomyces acidiscabies</name>
    <dbReference type="NCBI Taxonomy" id="42234"/>
    <lineage>
        <taxon>Bacteria</taxon>
        <taxon>Bacillati</taxon>
        <taxon>Actinomycetota</taxon>
        <taxon>Actinomycetes</taxon>
        <taxon>Kitasatosporales</taxon>
        <taxon>Streptomycetaceae</taxon>
        <taxon>Streptomyces</taxon>
    </lineage>
</organism>
<evidence type="ECO:0000313" key="4">
    <source>
        <dbReference type="Proteomes" id="UP001282288"/>
    </source>
</evidence>
<dbReference type="AlphaFoldDB" id="A0AAP6EGB6"/>
<comment type="caution">
    <text evidence="1">The sequence shown here is derived from an EMBL/GenBank/DDBJ whole genome shotgun (WGS) entry which is preliminary data.</text>
</comment>
<dbReference type="Gene3D" id="1.25.40.10">
    <property type="entry name" value="Tetratricopeptide repeat domain"/>
    <property type="match status" value="1"/>
</dbReference>
<dbReference type="Proteomes" id="UP001282288">
    <property type="component" value="Unassembled WGS sequence"/>
</dbReference>
<dbReference type="InterPro" id="IPR027417">
    <property type="entry name" value="P-loop_NTPase"/>
</dbReference>
<protein>
    <submittedName>
        <fullName evidence="1">Tetratricopeptide repeat protein</fullName>
    </submittedName>
</protein>
<accession>A0AAP6EGB6</accession>
<evidence type="ECO:0000313" key="3">
    <source>
        <dbReference type="Proteomes" id="UP001272987"/>
    </source>
</evidence>
<dbReference type="InterPro" id="IPR019734">
    <property type="entry name" value="TPR_rpt"/>
</dbReference>
<dbReference type="EMBL" id="JARAWC010000012">
    <property type="protein sequence ID" value="MDX2961654.1"/>
    <property type="molecule type" value="Genomic_DNA"/>
</dbReference>
<evidence type="ECO:0000313" key="2">
    <source>
        <dbReference type="EMBL" id="MDX3016477.1"/>
    </source>
</evidence>
<dbReference type="EMBL" id="JARAWP010000001">
    <property type="protein sequence ID" value="MDX3016477.1"/>
    <property type="molecule type" value="Genomic_DNA"/>
</dbReference>
<dbReference type="SMART" id="SM00028">
    <property type="entry name" value="TPR"/>
    <property type="match status" value="3"/>
</dbReference>
<evidence type="ECO:0000313" key="1">
    <source>
        <dbReference type="EMBL" id="MDX2961654.1"/>
    </source>
</evidence>
<dbReference type="InterPro" id="IPR011990">
    <property type="entry name" value="TPR-like_helical_dom_sf"/>
</dbReference>
<dbReference type="Pfam" id="PF13424">
    <property type="entry name" value="TPR_12"/>
    <property type="match status" value="1"/>
</dbReference>
<name>A0AAP6EGB6_9ACTN</name>
<dbReference type="PANTHER" id="PTHR47691:SF3">
    <property type="entry name" value="HTH-TYPE TRANSCRIPTIONAL REGULATOR RV0890C-RELATED"/>
    <property type="match status" value="1"/>
</dbReference>
<reference evidence="1 3" key="1">
    <citation type="journal article" date="2023" name="Microb. Genom.">
        <title>Mesoterricola silvestris gen. nov., sp. nov., Mesoterricola sediminis sp. nov., Geothrix oryzae sp. nov., Geothrix edaphica sp. nov., Geothrix rubra sp. nov., and Geothrix limicola sp. nov., six novel members of Acidobacteriota isolated from soils.</title>
        <authorList>
            <person name="Weisberg A.J."/>
            <person name="Pearce E."/>
            <person name="Kramer C.G."/>
            <person name="Chang J.H."/>
            <person name="Clarke C.R."/>
        </authorList>
    </citation>
    <scope>NUCLEOTIDE SEQUENCE</scope>
    <source>
        <strain evidence="2 3">NB05-1H</strain>
        <strain evidence="1">NRRL_B-16521</strain>
    </source>
</reference>
<dbReference type="RefSeq" id="WP_010351623.1">
    <property type="nucleotide sequence ID" value="NZ_BCMK01000011.1"/>
</dbReference>
<gene>
    <name evidence="1" type="ORF">PV399_18300</name>
    <name evidence="2" type="ORF">PV666_01070</name>
</gene>
<dbReference type="SUPFAM" id="SSF52540">
    <property type="entry name" value="P-loop containing nucleoside triphosphate hydrolases"/>
    <property type="match status" value="1"/>
</dbReference>
<proteinExistence type="predicted"/>
<keyword evidence="3" id="KW-1185">Reference proteome</keyword>
<dbReference type="Gene3D" id="3.40.50.300">
    <property type="entry name" value="P-loop containing nucleotide triphosphate hydrolases"/>
    <property type="match status" value="1"/>
</dbReference>
<sequence>MDGIRSTGDSMESALQALLSALTDGAAGPVGQDLARKLAEFLALGERGAVPQPLRDRLGQLLTNSPDTARALGAAMEKLRPGSAALVGGDHIDFDGLFLGNVTGAVLHQHFHPAPAPAEPDPIAVGSLPPATPSFTGRDELLEQLDDFLRPAPGPPQPGTVTAAVLAGMAGVGKTALATEAAHAAKDTGWFPGGFLFIDLHGHDHATVAAEQALGTLLEDLGTPAEHLTTQEQRVNRYRSQLDQWPDRVLIFADNAASPEQVRPLLPADSRHRILITSRTAIPQLGAHHLPLGQLSPKAAVALLDQALRLANGTDSRIADAADAALELAGLCGYLPLALQIAAAQLVWDPHKPVAEAVSELRDQRTRLAFLDDGERSVQAAFDLSYQRLTAEQAGLLRMLAEAPGPETGAEMLAALLGGAPRPGVLAALERAYLVDRSSSRTEWRLHDLVRVFATQVAGDDPACVAERGDARERALTHYLGRADEADNHLRGISGEFRCFANPDEALGWLDKERLGLLAAVEWGVADRYTARALDLALCLTEYLRGRGLLEEVLAVNRLAREYAARLGDRLREATAWQNAGDALASSRPDEAIEAFGRAGDLHRARGDRVGEATQWNNRAIAEALRGELDAADEAFRRALALRRMAGDLHGEAMVWNNLAVVLRESGREAEAFGAFAEAGKLLEGLGDRDRASETYQNLGRALAAAGREEEAAEAFARGRAVMESQ</sequence>